<feature type="region of interest" description="Disordered" evidence="1">
    <location>
        <begin position="291"/>
        <end position="333"/>
    </location>
</feature>
<dbReference type="AlphaFoldDB" id="A0A452ZBX5"/>
<evidence type="ECO:0000313" key="2">
    <source>
        <dbReference type="EnsemblPlants" id="AET1Gv20702900.1"/>
    </source>
</evidence>
<reference evidence="2" key="4">
    <citation type="submission" date="2019-03" db="UniProtKB">
        <authorList>
            <consortium name="EnsemblPlants"/>
        </authorList>
    </citation>
    <scope>IDENTIFICATION</scope>
</reference>
<feature type="compositionally biased region" description="Basic residues" evidence="1">
    <location>
        <begin position="91"/>
        <end position="102"/>
    </location>
</feature>
<evidence type="ECO:0000313" key="3">
    <source>
        <dbReference type="Proteomes" id="UP000015105"/>
    </source>
</evidence>
<organism evidence="2 3">
    <name type="scientific">Aegilops tauschii subsp. strangulata</name>
    <name type="common">Goatgrass</name>
    <dbReference type="NCBI Taxonomy" id="200361"/>
    <lineage>
        <taxon>Eukaryota</taxon>
        <taxon>Viridiplantae</taxon>
        <taxon>Streptophyta</taxon>
        <taxon>Embryophyta</taxon>
        <taxon>Tracheophyta</taxon>
        <taxon>Spermatophyta</taxon>
        <taxon>Magnoliopsida</taxon>
        <taxon>Liliopsida</taxon>
        <taxon>Poales</taxon>
        <taxon>Poaceae</taxon>
        <taxon>BOP clade</taxon>
        <taxon>Pooideae</taxon>
        <taxon>Triticodae</taxon>
        <taxon>Triticeae</taxon>
        <taxon>Triticinae</taxon>
        <taxon>Aegilops</taxon>
    </lineage>
</organism>
<feature type="compositionally biased region" description="Basic and acidic residues" evidence="1">
    <location>
        <begin position="172"/>
        <end position="187"/>
    </location>
</feature>
<feature type="region of interest" description="Disordered" evidence="1">
    <location>
        <begin position="90"/>
        <end position="126"/>
    </location>
</feature>
<feature type="compositionally biased region" description="Basic and acidic residues" evidence="1">
    <location>
        <begin position="386"/>
        <end position="411"/>
    </location>
</feature>
<sequence length="472" mass="51716">HISNLPGAPGHVVPRGVELLAVAPQRVGLLPVRGVVADHELVVGHPQRHEQPDAEQDERGDHEVPHDHERRAGQLLAHLLDAPAVEGALGPRHRRLHHHQLRRGQEPREDAAEEPRHGVRVEDGQGVVHLHQQRRLLVQDHHGEPRHAAREDAHHHRRPRLHQPCAGGDADEAGHHALDGADDGRLAEEDDVEAGPGEEARRRADVGVEHGHGRRDVGGVGRAAVEPGPPHPQQPAAGDHEQDVVRGEPLPVALQPRAHPVCGGEAGDAGGEVDDVAAGVVDDAPVVEEAAAPEAEGADGVGEHEPERREGHPGLDVHAAQHGARQQDERDGGELELEHHQRRLRVEGLHQRRAPALRRRQLGAADEVVLRQRHARLAPEGQQPLAERHAEPDQHPHQERGGVGVERHEGGVDGPLLLHDAAVEDHQARHGLDAHERRRRQLPRVVALVQPVRHRRRARRVRHLSRPRALCA</sequence>
<reference evidence="2" key="3">
    <citation type="journal article" date="2017" name="Nature">
        <title>Genome sequence of the progenitor of the wheat D genome Aegilops tauschii.</title>
        <authorList>
            <person name="Luo M.C."/>
            <person name="Gu Y.Q."/>
            <person name="Puiu D."/>
            <person name="Wang H."/>
            <person name="Twardziok S.O."/>
            <person name="Deal K.R."/>
            <person name="Huo N."/>
            <person name="Zhu T."/>
            <person name="Wang L."/>
            <person name="Wang Y."/>
            <person name="McGuire P.E."/>
            <person name="Liu S."/>
            <person name="Long H."/>
            <person name="Ramasamy R.K."/>
            <person name="Rodriguez J.C."/>
            <person name="Van S.L."/>
            <person name="Yuan L."/>
            <person name="Wang Z."/>
            <person name="Xia Z."/>
            <person name="Xiao L."/>
            <person name="Anderson O.D."/>
            <person name="Ouyang S."/>
            <person name="Liang Y."/>
            <person name="Zimin A.V."/>
            <person name="Pertea G."/>
            <person name="Qi P."/>
            <person name="Bennetzen J.L."/>
            <person name="Dai X."/>
            <person name="Dawson M.W."/>
            <person name="Muller H.G."/>
            <person name="Kugler K."/>
            <person name="Rivarola-Duarte L."/>
            <person name="Spannagl M."/>
            <person name="Mayer K.F.X."/>
            <person name="Lu F.H."/>
            <person name="Bevan M.W."/>
            <person name="Leroy P."/>
            <person name="Li P."/>
            <person name="You F.M."/>
            <person name="Sun Q."/>
            <person name="Liu Z."/>
            <person name="Lyons E."/>
            <person name="Wicker T."/>
            <person name="Salzberg S.L."/>
            <person name="Devos K.M."/>
            <person name="Dvorak J."/>
        </authorList>
    </citation>
    <scope>NUCLEOTIDE SEQUENCE [LARGE SCALE GENOMIC DNA]</scope>
    <source>
        <strain evidence="2">cv. AL8/78</strain>
    </source>
</reference>
<feature type="region of interest" description="Disordered" evidence="1">
    <location>
        <begin position="42"/>
        <end position="67"/>
    </location>
</feature>
<name>A0A452ZBX5_AEGTS</name>
<feature type="region of interest" description="Disordered" evidence="1">
    <location>
        <begin position="144"/>
        <end position="242"/>
    </location>
</feature>
<protein>
    <submittedName>
        <fullName evidence="2">Uncharacterized protein</fullName>
    </submittedName>
</protein>
<reference evidence="3" key="2">
    <citation type="journal article" date="2017" name="Nat. Plants">
        <title>The Aegilops tauschii genome reveals multiple impacts of transposons.</title>
        <authorList>
            <person name="Zhao G."/>
            <person name="Zou C."/>
            <person name="Li K."/>
            <person name="Wang K."/>
            <person name="Li T."/>
            <person name="Gao L."/>
            <person name="Zhang X."/>
            <person name="Wang H."/>
            <person name="Yang Z."/>
            <person name="Liu X."/>
            <person name="Jiang W."/>
            <person name="Mao L."/>
            <person name="Kong X."/>
            <person name="Jiao Y."/>
            <person name="Jia J."/>
        </authorList>
    </citation>
    <scope>NUCLEOTIDE SEQUENCE [LARGE SCALE GENOMIC DNA]</scope>
    <source>
        <strain evidence="3">cv. AL8/78</strain>
    </source>
</reference>
<accession>A0A452ZBX5</accession>
<feature type="compositionally biased region" description="Basic and acidic residues" evidence="1">
    <location>
        <begin position="144"/>
        <end position="154"/>
    </location>
</feature>
<feature type="compositionally biased region" description="Basic and acidic residues" evidence="1">
    <location>
        <begin position="198"/>
        <end position="217"/>
    </location>
</feature>
<reference evidence="3" key="1">
    <citation type="journal article" date="2014" name="Science">
        <title>Ancient hybridizations among the ancestral genomes of bread wheat.</title>
        <authorList>
            <consortium name="International Wheat Genome Sequencing Consortium,"/>
            <person name="Marcussen T."/>
            <person name="Sandve S.R."/>
            <person name="Heier L."/>
            <person name="Spannagl M."/>
            <person name="Pfeifer M."/>
            <person name="Jakobsen K.S."/>
            <person name="Wulff B.B."/>
            <person name="Steuernagel B."/>
            <person name="Mayer K.F."/>
            <person name="Olsen O.A."/>
        </authorList>
    </citation>
    <scope>NUCLEOTIDE SEQUENCE [LARGE SCALE GENOMIC DNA]</scope>
    <source>
        <strain evidence="3">cv. AL8/78</strain>
    </source>
</reference>
<keyword evidence="3" id="KW-1185">Reference proteome</keyword>
<dbReference type="EnsemblPlants" id="AET1Gv20702900.1">
    <property type="protein sequence ID" value="AET1Gv20702900.1"/>
    <property type="gene ID" value="AET1Gv20702900"/>
</dbReference>
<evidence type="ECO:0000256" key="1">
    <source>
        <dbReference type="SAM" id="MobiDB-lite"/>
    </source>
</evidence>
<feature type="compositionally biased region" description="Basic and acidic residues" evidence="1">
    <location>
        <begin position="103"/>
        <end position="123"/>
    </location>
</feature>
<feature type="compositionally biased region" description="Basic and acidic residues" evidence="1">
    <location>
        <begin position="301"/>
        <end position="315"/>
    </location>
</feature>
<reference evidence="2" key="5">
    <citation type="journal article" date="2021" name="G3 (Bethesda)">
        <title>Aegilops tauschii genome assembly Aet v5.0 features greater sequence contiguity and improved annotation.</title>
        <authorList>
            <person name="Wang L."/>
            <person name="Zhu T."/>
            <person name="Rodriguez J.C."/>
            <person name="Deal K.R."/>
            <person name="Dubcovsky J."/>
            <person name="McGuire P.E."/>
            <person name="Lux T."/>
            <person name="Spannagl M."/>
            <person name="Mayer K.F.X."/>
            <person name="Baldrich P."/>
            <person name="Meyers B.C."/>
            <person name="Huo N."/>
            <person name="Gu Y.Q."/>
            <person name="Zhou H."/>
            <person name="Devos K.M."/>
            <person name="Bennetzen J.L."/>
            <person name="Unver T."/>
            <person name="Budak H."/>
            <person name="Gulick P.J."/>
            <person name="Galiba G."/>
            <person name="Kalapos B."/>
            <person name="Nelson D.R."/>
            <person name="Li P."/>
            <person name="You F.M."/>
            <person name="Luo M.C."/>
            <person name="Dvorak J."/>
        </authorList>
    </citation>
    <scope>NUCLEOTIDE SEQUENCE [LARGE SCALE GENOMIC DNA]</scope>
    <source>
        <strain evidence="2">cv. AL8/78</strain>
    </source>
</reference>
<proteinExistence type="predicted"/>
<feature type="region of interest" description="Disordered" evidence="1">
    <location>
        <begin position="377"/>
        <end position="412"/>
    </location>
</feature>
<dbReference type="Proteomes" id="UP000015105">
    <property type="component" value="Chromosome 1D"/>
</dbReference>
<dbReference type="Gramene" id="AET1Gv20702900.1">
    <property type="protein sequence ID" value="AET1Gv20702900.1"/>
    <property type="gene ID" value="AET1Gv20702900"/>
</dbReference>